<proteinExistence type="predicted"/>
<keyword evidence="1" id="KW-0812">Transmembrane</keyword>
<accession>A0A9P6KIU0</accession>
<feature type="transmembrane region" description="Helical" evidence="1">
    <location>
        <begin position="464"/>
        <end position="485"/>
    </location>
</feature>
<name>A0A9P6KIU0_9FUNG</name>
<dbReference type="AlphaFoldDB" id="A0A9P6KIU0"/>
<dbReference type="GO" id="GO:0042765">
    <property type="term" value="C:GPI-anchor transamidase complex"/>
    <property type="evidence" value="ECO:0007669"/>
    <property type="project" value="InterPro"/>
</dbReference>
<feature type="transmembrane region" description="Helical" evidence="1">
    <location>
        <begin position="556"/>
        <end position="579"/>
    </location>
</feature>
<dbReference type="PIRSF" id="PIRSF036762">
    <property type="entry name" value="GAA1"/>
    <property type="match status" value="1"/>
</dbReference>
<dbReference type="GO" id="GO:0016255">
    <property type="term" value="P:attachment of GPI anchor to protein"/>
    <property type="evidence" value="ECO:0007669"/>
    <property type="project" value="TreeGrafter"/>
</dbReference>
<dbReference type="OrthoDB" id="445301at2759"/>
<evidence type="ECO:0000313" key="2">
    <source>
        <dbReference type="EMBL" id="KAF9586541.1"/>
    </source>
</evidence>
<feature type="transmembrane region" description="Helical" evidence="1">
    <location>
        <begin position="379"/>
        <end position="399"/>
    </location>
</feature>
<dbReference type="Pfam" id="PF04114">
    <property type="entry name" value="Gaa1"/>
    <property type="match status" value="1"/>
</dbReference>
<keyword evidence="1" id="KW-1133">Transmembrane helix</keyword>
<dbReference type="PANTHER" id="PTHR13304:SF0">
    <property type="entry name" value="GLYCOSYLPHOSPHATIDYLINOSITOL ANCHOR ATTACHMENT 1 PROTEIN"/>
    <property type="match status" value="1"/>
</dbReference>
<evidence type="ECO:0000313" key="3">
    <source>
        <dbReference type="Proteomes" id="UP000780801"/>
    </source>
</evidence>
<dbReference type="Proteomes" id="UP000780801">
    <property type="component" value="Unassembled WGS sequence"/>
</dbReference>
<dbReference type="EMBL" id="JAABOA010000019">
    <property type="protein sequence ID" value="KAF9586541.1"/>
    <property type="molecule type" value="Genomic_DNA"/>
</dbReference>
<evidence type="ECO:0000256" key="1">
    <source>
        <dbReference type="SAM" id="Phobius"/>
    </source>
</evidence>
<dbReference type="PANTHER" id="PTHR13304">
    <property type="entry name" value="GLYCOSYLPHOSPHATIDYLINOSITOL ANCHOR ATTACHMENT 1 PROTEIN"/>
    <property type="match status" value="1"/>
</dbReference>
<sequence>MGLLSRLSKTQRRQLFSRFALYIMPKLSYLLVAVSFIWLLALPHQSYSKRTYISENALLPGGANVRFEYGDSIVAETLRETVQRISSYPAKERAEALEQEFTQIGLKAATQNYTLNTSTTSKFGVNTYAVFYAPRSDGTEALVISAPWTSRDGVTNTNGVTVLLALARVFKRCSHFSKDIIFVSSDGDYEGLQAWLRAYHGLEQNDSARKEDPLTARSGAIQAALNLDFAGTGDYNALGIFFEGVNGQLPNLDLINTVADIAGGIAPVELTLHDELIPTTENMTKNYINALKRMLNMMKYQATGVPSGNHGLYLKYKIDAITLYGIDKPGWNSHRFGLHKIGVIVESTVRSLNNLLEHFHQSFFFYLLSAVDRYTSIGLYMPPVIILGVSFIFQALSLWGQSGDLPLELESITKGENVPIGLPYLRRKRNIRVPATIVGMSFVVGLASFYLITTDFGFVGETPLIKLISSLGVSIMLVFTGVSSAHVRHRVLQSSKAPKSSEPQPAADWVVLKSITLALSALFVTTLSALNFSFAVSIGLVIALPYLMFRPSRWMIFNIVQVLILIAISPPGLALFASHQYSLDVNLILRWVLEGYEVLGTWLLPALCLVYWPLNLSSIMMVLLPAF</sequence>
<comment type="caution">
    <text evidence="2">The sequence shown here is derived from an EMBL/GenBank/DDBJ whole genome shotgun (WGS) entry which is preliminary data.</text>
</comment>
<dbReference type="InterPro" id="IPR007246">
    <property type="entry name" value="Gaa1"/>
</dbReference>
<dbReference type="SUPFAM" id="SSF53187">
    <property type="entry name" value="Zn-dependent exopeptidases"/>
    <property type="match status" value="1"/>
</dbReference>
<feature type="transmembrane region" description="Helical" evidence="1">
    <location>
        <begin position="21"/>
        <end position="41"/>
    </location>
</feature>
<organism evidence="2 3">
    <name type="scientific">Lunasporangiospora selenospora</name>
    <dbReference type="NCBI Taxonomy" id="979761"/>
    <lineage>
        <taxon>Eukaryota</taxon>
        <taxon>Fungi</taxon>
        <taxon>Fungi incertae sedis</taxon>
        <taxon>Mucoromycota</taxon>
        <taxon>Mortierellomycotina</taxon>
        <taxon>Mortierellomycetes</taxon>
        <taxon>Mortierellales</taxon>
        <taxon>Mortierellaceae</taxon>
        <taxon>Lunasporangiospora</taxon>
    </lineage>
</organism>
<dbReference type="Gene3D" id="3.40.630.10">
    <property type="entry name" value="Zn peptidases"/>
    <property type="match status" value="1"/>
</dbReference>
<feature type="transmembrane region" description="Helical" evidence="1">
    <location>
        <begin position="599"/>
        <end position="624"/>
    </location>
</feature>
<reference evidence="2" key="1">
    <citation type="journal article" date="2020" name="Fungal Divers.">
        <title>Resolving the Mortierellaceae phylogeny through synthesis of multi-gene phylogenetics and phylogenomics.</title>
        <authorList>
            <person name="Vandepol N."/>
            <person name="Liber J."/>
            <person name="Desiro A."/>
            <person name="Na H."/>
            <person name="Kennedy M."/>
            <person name="Barry K."/>
            <person name="Grigoriev I.V."/>
            <person name="Miller A.N."/>
            <person name="O'Donnell K."/>
            <person name="Stajich J.E."/>
            <person name="Bonito G."/>
        </authorList>
    </citation>
    <scope>NUCLEOTIDE SEQUENCE</scope>
    <source>
        <strain evidence="2">KOD1015</strain>
    </source>
</reference>
<feature type="transmembrane region" description="Helical" evidence="1">
    <location>
        <begin position="530"/>
        <end position="549"/>
    </location>
</feature>
<keyword evidence="3" id="KW-1185">Reference proteome</keyword>
<keyword evidence="1" id="KW-0472">Membrane</keyword>
<protein>
    <submittedName>
        <fullName evidence="2">Glycosyl phosphatidyl inositol protein transamidase complex subunit</fullName>
    </submittedName>
</protein>
<gene>
    <name evidence="2" type="primary">GAA1</name>
    <name evidence="2" type="ORF">BGW38_002538</name>
</gene>
<feature type="transmembrane region" description="Helical" evidence="1">
    <location>
        <begin position="433"/>
        <end position="452"/>
    </location>
</feature>